<organism evidence="3 4">
    <name type="scientific">Kineosporia corallincola</name>
    <dbReference type="NCBI Taxonomy" id="2835133"/>
    <lineage>
        <taxon>Bacteria</taxon>
        <taxon>Bacillati</taxon>
        <taxon>Actinomycetota</taxon>
        <taxon>Actinomycetes</taxon>
        <taxon>Kineosporiales</taxon>
        <taxon>Kineosporiaceae</taxon>
        <taxon>Kineosporia</taxon>
    </lineage>
</organism>
<dbReference type="EMBL" id="JAHBAY010000004">
    <property type="protein sequence ID" value="MBT0769515.1"/>
    <property type="molecule type" value="Genomic_DNA"/>
</dbReference>
<evidence type="ECO:0000313" key="4">
    <source>
        <dbReference type="Proteomes" id="UP001197247"/>
    </source>
</evidence>
<dbReference type="Gene3D" id="3.40.50.2000">
    <property type="entry name" value="Glycogen Phosphorylase B"/>
    <property type="match status" value="3"/>
</dbReference>
<dbReference type="InterPro" id="IPR001296">
    <property type="entry name" value="Glyco_trans_1"/>
</dbReference>
<dbReference type="PANTHER" id="PTHR12526">
    <property type="entry name" value="GLYCOSYLTRANSFERASE"/>
    <property type="match status" value="1"/>
</dbReference>
<evidence type="ECO:0000313" key="3">
    <source>
        <dbReference type="EMBL" id="MBT0769515.1"/>
    </source>
</evidence>
<protein>
    <submittedName>
        <fullName evidence="3">Glycosyltransferase</fullName>
        <ecNumber evidence="3">2.4.-.-</ecNumber>
    </submittedName>
</protein>
<dbReference type="PANTHER" id="PTHR12526:SF630">
    <property type="entry name" value="GLYCOSYLTRANSFERASE"/>
    <property type="match status" value="1"/>
</dbReference>
<dbReference type="Proteomes" id="UP001197247">
    <property type="component" value="Unassembled WGS sequence"/>
</dbReference>
<comment type="caution">
    <text evidence="3">The sequence shown here is derived from an EMBL/GenBank/DDBJ whole genome shotgun (WGS) entry which is preliminary data.</text>
</comment>
<accession>A0ABS5TEK6</accession>
<reference evidence="3 4" key="1">
    <citation type="submission" date="2021-05" db="EMBL/GenBank/DDBJ databases">
        <title>Kineosporia and Streptomyces sp. nov. two new marine actinobacteria isolated from Coral.</title>
        <authorList>
            <person name="Buangrab K."/>
            <person name="Sutthacheep M."/>
            <person name="Yeemin T."/>
            <person name="Harunari E."/>
            <person name="Igarashi Y."/>
            <person name="Kanchanasin P."/>
            <person name="Tanasupawat S."/>
            <person name="Phongsopitanun W."/>
        </authorList>
    </citation>
    <scope>NUCLEOTIDE SEQUENCE [LARGE SCALE GENOMIC DNA]</scope>
    <source>
        <strain evidence="3 4">J2-2</strain>
    </source>
</reference>
<sequence>MTSPSGTLTFPDGQYLSVTSRLSLGAGGQTGMFLLRNRLFAEHAGITPTLVSFDDQADHPHIRAELLAAGRIHPSTVVLNLFEWLRTQPLEAQDDEILATPPDLAATVDPRPDGTKHRTRYLDEAGRCVVRDYHRPDGSVYLRRTPEGVLLAGPDGRIVRRFAHLGALRRWWLTRLFDPDPLRPVFLISDSRFALRHLVPLADRSRVRLIHVVHNIHVREPYRWDSPAHPTHAPVLDAIPRLDALVTLTHRQRDDISARFATANNLHVVPNPVDPQPVDDETPRQPASFVMLGRLMPQKRIDHAVRAFARMARQEPGATLDIHGDGEEREALAALIAELGLEKSVRLRGYDPLARESLRTATALLLTSRFEGYPLVVLEALEHGCPVIAYDIAYGPREQITHGTTGFLVPPGDLDALAGHMVTLARDPLLARRLGQAARASAADHSVDGYLRDWKAVLDAVELRRSGPAGRSGSGSRPD</sequence>
<dbReference type="SUPFAM" id="SSF53756">
    <property type="entry name" value="UDP-Glycosyltransferase/glycogen phosphorylase"/>
    <property type="match status" value="1"/>
</dbReference>
<dbReference type="EC" id="2.4.-.-" evidence="3"/>
<keyword evidence="3" id="KW-0328">Glycosyltransferase</keyword>
<proteinExistence type="predicted"/>
<feature type="domain" description="Glycosyl transferase family 1" evidence="2">
    <location>
        <begin position="284"/>
        <end position="439"/>
    </location>
</feature>
<name>A0ABS5TEK6_9ACTN</name>
<keyword evidence="1 3" id="KW-0808">Transferase</keyword>
<gene>
    <name evidence="3" type="ORF">KIH74_11325</name>
</gene>
<evidence type="ECO:0000259" key="2">
    <source>
        <dbReference type="Pfam" id="PF00534"/>
    </source>
</evidence>
<dbReference type="Pfam" id="PF00534">
    <property type="entry name" value="Glycos_transf_1"/>
    <property type="match status" value="1"/>
</dbReference>
<dbReference type="GO" id="GO:0016757">
    <property type="term" value="F:glycosyltransferase activity"/>
    <property type="evidence" value="ECO:0007669"/>
    <property type="project" value="UniProtKB-KW"/>
</dbReference>
<keyword evidence="4" id="KW-1185">Reference proteome</keyword>
<evidence type="ECO:0000256" key="1">
    <source>
        <dbReference type="ARBA" id="ARBA00022679"/>
    </source>
</evidence>